<dbReference type="GO" id="GO:0034597">
    <property type="term" value="F:phosphatidylinositol-4,5-bisphosphate 4-phosphatase activity"/>
    <property type="evidence" value="ECO:0000318"/>
    <property type="project" value="GO_Central"/>
</dbReference>
<evidence type="ECO:0000256" key="11">
    <source>
        <dbReference type="RuleBase" id="RU365008"/>
    </source>
</evidence>
<reference evidence="13" key="2">
    <citation type="submission" date="2025-08" db="UniProtKB">
        <authorList>
            <consortium name="Ensembl"/>
        </authorList>
    </citation>
    <scope>IDENTIFICATION</scope>
</reference>
<proteinExistence type="predicted"/>
<dbReference type="PANTHER" id="PTHR21014">
    <property type="entry name" value="PHOSPHATIDYLINOSITOL-4,5-BISPHOSPHATE 4-PHOSPHATASE"/>
    <property type="match status" value="1"/>
</dbReference>
<evidence type="ECO:0000256" key="3">
    <source>
        <dbReference type="ARBA" id="ARBA00004155"/>
    </source>
</evidence>
<dbReference type="Pfam" id="PF09788">
    <property type="entry name" value="Tmemb_55A"/>
    <property type="match status" value="1"/>
</dbReference>
<feature type="compositionally biased region" description="Acidic residues" evidence="12">
    <location>
        <begin position="1"/>
        <end position="10"/>
    </location>
</feature>
<dbReference type="GO" id="GO:0030670">
    <property type="term" value="C:phagocytic vesicle membrane"/>
    <property type="evidence" value="ECO:0000318"/>
    <property type="project" value="GO_Central"/>
</dbReference>
<sequence length="265" mass="29644">NMLEQNDETESLLSTQNNVSNGGASTSVNPPSYAKAAGDLTEQPPPYSFTAPNIVSVPSDETSPVMQMAVINCRVCQTLLHVEGKLHLHVIKCYACGEATPIRPPPAQKKYVRCPCNCLLICKISSQRIVCPRSDCKRVISLKPVVPNPVSDEVSNLSRRVICAHCLYPFYWTRPSSTRAKCPQCKKTSSVGNKYRRQRIQCFGILSLISLCIAIIVNIVTYHQQFGVVLKYGLWGLLYFISFVEVIITIYFLRMRVSNLERPSQ</sequence>
<reference evidence="13" key="3">
    <citation type="submission" date="2025-09" db="UniProtKB">
        <authorList>
            <consortium name="Ensembl"/>
        </authorList>
    </citation>
    <scope>IDENTIFICATION</scope>
</reference>
<evidence type="ECO:0000256" key="1">
    <source>
        <dbReference type="ARBA" id="ARBA00001261"/>
    </source>
</evidence>
<dbReference type="GO" id="GO:0005886">
    <property type="term" value="C:plasma membrane"/>
    <property type="evidence" value="ECO:0000318"/>
    <property type="project" value="GO_Central"/>
</dbReference>
<keyword evidence="10 11" id="KW-0458">Lysosome</keyword>
<dbReference type="AlphaFoldDB" id="F6ZD22"/>
<comment type="catalytic activity">
    <reaction evidence="1 11">
        <text>a 1,2-diacyl-sn-glycero-3-phospho-(1D-myo-inositol-4,5-bisphosphate) + H2O = a 1,2-diacyl-sn-glycero-3-phospho-(1D-myo-inositol-5-phosphate) + phosphate</text>
        <dbReference type="Rhea" id="RHEA:25674"/>
        <dbReference type="ChEBI" id="CHEBI:15377"/>
        <dbReference type="ChEBI" id="CHEBI:43474"/>
        <dbReference type="ChEBI" id="CHEBI:57795"/>
        <dbReference type="ChEBI" id="CHEBI:58456"/>
        <dbReference type="EC" id="3.1.3.78"/>
    </reaction>
</comment>
<feature type="transmembrane region" description="Helical" evidence="11">
    <location>
        <begin position="232"/>
        <end position="253"/>
    </location>
</feature>
<dbReference type="PANTHER" id="PTHR21014:SF6">
    <property type="entry name" value="PHOSPHATIDYLINOSITOL-4,5-BISPHOSPHATE 4-PHOSPHATASE"/>
    <property type="match status" value="1"/>
</dbReference>
<evidence type="ECO:0000256" key="4">
    <source>
        <dbReference type="ARBA" id="ARBA00012936"/>
    </source>
</evidence>
<dbReference type="OMA" id="CAYITIA"/>
<reference evidence="14" key="1">
    <citation type="journal article" date="2002" name="Science">
        <title>The draft genome of Ciona intestinalis: insights into chordate and vertebrate origins.</title>
        <authorList>
            <person name="Dehal P."/>
            <person name="Satou Y."/>
            <person name="Campbell R.K."/>
            <person name="Chapman J."/>
            <person name="Degnan B."/>
            <person name="De Tomaso A."/>
            <person name="Davidson B."/>
            <person name="Di Gregorio A."/>
            <person name="Gelpke M."/>
            <person name="Goodstein D.M."/>
            <person name="Harafuji N."/>
            <person name="Hastings K.E."/>
            <person name="Ho I."/>
            <person name="Hotta K."/>
            <person name="Huang W."/>
            <person name="Kawashima T."/>
            <person name="Lemaire P."/>
            <person name="Martinez D."/>
            <person name="Meinertzhagen I.A."/>
            <person name="Necula S."/>
            <person name="Nonaka M."/>
            <person name="Putnam N."/>
            <person name="Rash S."/>
            <person name="Saiga H."/>
            <person name="Satake M."/>
            <person name="Terry A."/>
            <person name="Yamada L."/>
            <person name="Wang H.G."/>
            <person name="Awazu S."/>
            <person name="Azumi K."/>
            <person name="Boore J."/>
            <person name="Branno M."/>
            <person name="Chin-Bow S."/>
            <person name="DeSantis R."/>
            <person name="Doyle S."/>
            <person name="Francino P."/>
            <person name="Keys D.N."/>
            <person name="Haga S."/>
            <person name="Hayashi H."/>
            <person name="Hino K."/>
            <person name="Imai K.S."/>
            <person name="Inaba K."/>
            <person name="Kano S."/>
            <person name="Kobayashi K."/>
            <person name="Kobayashi M."/>
            <person name="Lee B.I."/>
            <person name="Makabe K.W."/>
            <person name="Manohar C."/>
            <person name="Matassi G."/>
            <person name="Medina M."/>
            <person name="Mochizuki Y."/>
            <person name="Mount S."/>
            <person name="Morishita T."/>
            <person name="Miura S."/>
            <person name="Nakayama A."/>
            <person name="Nishizaka S."/>
            <person name="Nomoto H."/>
            <person name="Ohta F."/>
            <person name="Oishi K."/>
            <person name="Rigoutsos I."/>
            <person name="Sano M."/>
            <person name="Sasaki A."/>
            <person name="Sasakura Y."/>
            <person name="Shoguchi E."/>
            <person name="Shin-i T."/>
            <person name="Spagnuolo A."/>
            <person name="Stainier D."/>
            <person name="Suzuki M.M."/>
            <person name="Tassy O."/>
            <person name="Takatori N."/>
            <person name="Tokuoka M."/>
            <person name="Yagi K."/>
            <person name="Yoshizaki F."/>
            <person name="Wada S."/>
            <person name="Zhang C."/>
            <person name="Hyatt P.D."/>
            <person name="Larimer F."/>
            <person name="Detter C."/>
            <person name="Doggett N."/>
            <person name="Glavina T."/>
            <person name="Hawkins T."/>
            <person name="Richardson P."/>
            <person name="Lucas S."/>
            <person name="Kohara Y."/>
            <person name="Levine M."/>
            <person name="Satoh N."/>
            <person name="Rokhsar D.S."/>
        </authorList>
    </citation>
    <scope>NUCLEOTIDE SEQUENCE [LARGE SCALE GENOMIC DNA]</scope>
</reference>
<dbReference type="FunCoup" id="F6ZD22">
    <property type="interactions" value="80"/>
</dbReference>
<dbReference type="GO" id="GO:0046856">
    <property type="term" value="P:phosphatidylinositol dephosphorylation"/>
    <property type="evidence" value="ECO:0000318"/>
    <property type="project" value="GO_Central"/>
</dbReference>
<evidence type="ECO:0000313" key="14">
    <source>
        <dbReference type="Proteomes" id="UP000008144"/>
    </source>
</evidence>
<evidence type="ECO:0000256" key="10">
    <source>
        <dbReference type="ARBA" id="ARBA00023228"/>
    </source>
</evidence>
<dbReference type="GeneTree" id="ENSGT00390000003680"/>
<dbReference type="InParanoid" id="F6ZD22"/>
<evidence type="ECO:0000256" key="7">
    <source>
        <dbReference type="ARBA" id="ARBA00022801"/>
    </source>
</evidence>
<feature type="transmembrane region" description="Helical" evidence="11">
    <location>
        <begin position="202"/>
        <end position="220"/>
    </location>
</feature>
<keyword evidence="7 11" id="KW-0378">Hydrolase</keyword>
<feature type="region of interest" description="Disordered" evidence="12">
    <location>
        <begin position="1"/>
        <end position="39"/>
    </location>
</feature>
<evidence type="ECO:0000256" key="8">
    <source>
        <dbReference type="ARBA" id="ARBA00022989"/>
    </source>
</evidence>
<dbReference type="InterPro" id="IPR019178">
    <property type="entry name" value="PtdIns-P2-Ptase"/>
</dbReference>
<feature type="compositionally biased region" description="Polar residues" evidence="12">
    <location>
        <begin position="11"/>
        <end position="30"/>
    </location>
</feature>
<accession>F6ZD22</accession>
<keyword evidence="9 11" id="KW-0472">Membrane</keyword>
<keyword evidence="6 11" id="KW-0967">Endosome</keyword>
<protein>
    <recommendedName>
        <fullName evidence="4 11">Phosphatidylinositol-4,5-bisphosphate 4-phosphatase</fullName>
        <ecNumber evidence="4 11">3.1.3.78</ecNumber>
    </recommendedName>
</protein>
<dbReference type="GO" id="GO:0005765">
    <property type="term" value="C:lysosomal membrane"/>
    <property type="evidence" value="ECO:0000318"/>
    <property type="project" value="GO_Central"/>
</dbReference>
<dbReference type="Proteomes" id="UP000008144">
    <property type="component" value="Unassembled WGS sequence"/>
</dbReference>
<comment type="subcellular location">
    <subcellularLocation>
        <location evidence="2 11">Late endosome membrane</location>
        <topology evidence="2 11">Multi-pass membrane protein</topology>
    </subcellularLocation>
    <subcellularLocation>
        <location evidence="3 11">Lysosome membrane</location>
        <topology evidence="3 11">Multi-pass membrane protein</topology>
    </subcellularLocation>
</comment>
<dbReference type="Ensembl" id="ENSCINT00000002133.3">
    <property type="protein sequence ID" value="ENSCINP00000002133.3"/>
    <property type="gene ID" value="ENSCING00000001135.3"/>
</dbReference>
<evidence type="ECO:0000256" key="6">
    <source>
        <dbReference type="ARBA" id="ARBA00022753"/>
    </source>
</evidence>
<evidence type="ECO:0000256" key="9">
    <source>
        <dbReference type="ARBA" id="ARBA00023136"/>
    </source>
</evidence>
<keyword evidence="5 11" id="KW-0812">Transmembrane</keyword>
<keyword evidence="14" id="KW-1185">Reference proteome</keyword>
<comment type="function">
    <text evidence="11">Catalyzes the hydrolysis of phosphatidylinositol-4,5-bisphosphate (PtdIns-4,5-P2) to phosphatidylinositol-4-phosphate (PtdIns-4-P).</text>
</comment>
<evidence type="ECO:0000256" key="5">
    <source>
        <dbReference type="ARBA" id="ARBA00022692"/>
    </source>
</evidence>
<dbReference type="HOGENOM" id="CLU_087485_1_0_1"/>
<evidence type="ECO:0000313" key="13">
    <source>
        <dbReference type="Ensembl" id="ENSCINP00000002133.3"/>
    </source>
</evidence>
<keyword evidence="8 11" id="KW-1133">Transmembrane helix</keyword>
<dbReference type="STRING" id="7719.ENSCINP00000002133"/>
<dbReference type="EC" id="3.1.3.78" evidence="4 11"/>
<evidence type="ECO:0000256" key="12">
    <source>
        <dbReference type="SAM" id="MobiDB-lite"/>
    </source>
</evidence>
<dbReference type="GO" id="GO:0031902">
    <property type="term" value="C:late endosome membrane"/>
    <property type="evidence" value="ECO:0000318"/>
    <property type="project" value="GO_Central"/>
</dbReference>
<name>F6ZD22_CIOIN</name>
<evidence type="ECO:0000256" key="2">
    <source>
        <dbReference type="ARBA" id="ARBA00004107"/>
    </source>
</evidence>
<organism evidence="13 14">
    <name type="scientific">Ciona intestinalis</name>
    <name type="common">Transparent sea squirt</name>
    <name type="synonym">Ascidia intestinalis</name>
    <dbReference type="NCBI Taxonomy" id="7719"/>
    <lineage>
        <taxon>Eukaryota</taxon>
        <taxon>Metazoa</taxon>
        <taxon>Chordata</taxon>
        <taxon>Tunicata</taxon>
        <taxon>Ascidiacea</taxon>
        <taxon>Phlebobranchia</taxon>
        <taxon>Cionidae</taxon>
        <taxon>Ciona</taxon>
    </lineage>
</organism>